<dbReference type="Gramene" id="AET3Gv20562400.6">
    <property type="protein sequence ID" value="AET3Gv20562400.6"/>
    <property type="gene ID" value="AET3Gv20562400"/>
</dbReference>
<reference evidence="11" key="5">
    <citation type="journal article" date="2021" name="G3 (Bethesda)">
        <title>Aegilops tauschii genome assembly Aet v5.0 features greater sequence contiguity and improved annotation.</title>
        <authorList>
            <person name="Wang L."/>
            <person name="Zhu T."/>
            <person name="Rodriguez J.C."/>
            <person name="Deal K.R."/>
            <person name="Dubcovsky J."/>
            <person name="McGuire P.E."/>
            <person name="Lux T."/>
            <person name="Spannagl M."/>
            <person name="Mayer K.F.X."/>
            <person name="Baldrich P."/>
            <person name="Meyers B.C."/>
            <person name="Huo N."/>
            <person name="Gu Y.Q."/>
            <person name="Zhou H."/>
            <person name="Devos K.M."/>
            <person name="Bennetzen J.L."/>
            <person name="Unver T."/>
            <person name="Budak H."/>
            <person name="Gulick P.J."/>
            <person name="Galiba G."/>
            <person name="Kalapos B."/>
            <person name="Nelson D.R."/>
            <person name="Li P."/>
            <person name="You F.M."/>
            <person name="Luo M.C."/>
            <person name="Dvorak J."/>
        </authorList>
    </citation>
    <scope>NUCLEOTIDE SEQUENCE [LARGE SCALE GENOMIC DNA]</scope>
    <source>
        <strain evidence="11">cv. AL8/78</strain>
    </source>
</reference>
<keyword evidence="3" id="KW-0134">Cell wall</keyword>
<keyword evidence="5 8" id="KW-0378">Hydrolase</keyword>
<dbReference type="InterPro" id="IPR012334">
    <property type="entry name" value="Pectin_lyas_fold"/>
</dbReference>
<evidence type="ECO:0000256" key="2">
    <source>
        <dbReference type="ARBA" id="ARBA00008834"/>
    </source>
</evidence>
<comment type="similarity">
    <text evidence="2 8">Belongs to the glycosyl hydrolase 28 family.</text>
</comment>
<evidence type="ECO:0000256" key="3">
    <source>
        <dbReference type="ARBA" id="ARBA00022512"/>
    </source>
</evidence>
<evidence type="ECO:0000256" key="6">
    <source>
        <dbReference type="ARBA" id="ARBA00023295"/>
    </source>
</evidence>
<evidence type="ECO:0000256" key="7">
    <source>
        <dbReference type="ARBA" id="ARBA00023316"/>
    </source>
</evidence>
<evidence type="ECO:0000256" key="4">
    <source>
        <dbReference type="ARBA" id="ARBA00022525"/>
    </source>
</evidence>
<dbReference type="PANTHER" id="PTHR31375">
    <property type="match status" value="1"/>
</dbReference>
<dbReference type="GO" id="GO:0004650">
    <property type="term" value="F:polygalacturonase activity"/>
    <property type="evidence" value="ECO:0007669"/>
    <property type="project" value="InterPro"/>
</dbReference>
<reference evidence="12" key="1">
    <citation type="journal article" date="2014" name="Science">
        <title>Ancient hybridizations among the ancestral genomes of bread wheat.</title>
        <authorList>
            <consortium name="International Wheat Genome Sequencing Consortium,"/>
            <person name="Marcussen T."/>
            <person name="Sandve S.R."/>
            <person name="Heier L."/>
            <person name="Spannagl M."/>
            <person name="Pfeifer M."/>
            <person name="Jakobsen K.S."/>
            <person name="Wulff B.B."/>
            <person name="Steuernagel B."/>
            <person name="Mayer K.F."/>
            <person name="Olsen O.A."/>
        </authorList>
    </citation>
    <scope>NUCLEOTIDE SEQUENCE [LARGE SCALE GENOMIC DNA]</scope>
    <source>
        <strain evidence="12">cv. AL8/78</strain>
    </source>
</reference>
<dbReference type="AlphaFoldDB" id="A0A453F3S4"/>
<dbReference type="GO" id="GO:0005975">
    <property type="term" value="P:carbohydrate metabolic process"/>
    <property type="evidence" value="ECO:0007669"/>
    <property type="project" value="InterPro"/>
</dbReference>
<feature type="signal peptide" evidence="10">
    <location>
        <begin position="1"/>
        <end position="28"/>
    </location>
</feature>
<organism evidence="11 12">
    <name type="scientific">Aegilops tauschii subsp. strangulata</name>
    <name type="common">Goatgrass</name>
    <dbReference type="NCBI Taxonomy" id="200361"/>
    <lineage>
        <taxon>Eukaryota</taxon>
        <taxon>Viridiplantae</taxon>
        <taxon>Streptophyta</taxon>
        <taxon>Embryophyta</taxon>
        <taxon>Tracheophyta</taxon>
        <taxon>Spermatophyta</taxon>
        <taxon>Magnoliopsida</taxon>
        <taxon>Liliopsida</taxon>
        <taxon>Poales</taxon>
        <taxon>Poaceae</taxon>
        <taxon>BOP clade</taxon>
        <taxon>Pooideae</taxon>
        <taxon>Triticodae</taxon>
        <taxon>Triticeae</taxon>
        <taxon>Triticinae</taxon>
        <taxon>Aegilops</taxon>
    </lineage>
</organism>
<comment type="subcellular location">
    <subcellularLocation>
        <location evidence="1">Secreted</location>
        <location evidence="1">Cell wall</location>
    </subcellularLocation>
</comment>
<keyword evidence="6 8" id="KW-0326">Glycosidase</keyword>
<evidence type="ECO:0000256" key="1">
    <source>
        <dbReference type="ARBA" id="ARBA00004191"/>
    </source>
</evidence>
<keyword evidence="4" id="KW-0964">Secreted</keyword>
<keyword evidence="7" id="KW-0961">Cell wall biogenesis/degradation</keyword>
<accession>A0A453F3S4</accession>
<sequence>MKLRVKGFGLLLLLVLLALCSTIDVCDARRGKHWRPRSSPSSSLLKKKGKAKKGSSHRQHGGNRRSPPPGPPGVGKGHQTPYQPSPNVPVSPSPSPKPSPAKGNGHSSPQPPSPSCGKGRQPPPQPPPAASASPGAVFNVVDFGAKGDGVSDDTKAFQAAWAAACKLGASTVLVPAELEFLVGPISFSGPYCKPNILFQLEGTILAPTNAKAWGSGLLQWLEFTKLSGLSIQGSGTINGRGQQWWTYSDPNDDEDDDKQYNEELERMPRVKPTALRFYGSSNVVVAGIKIVNSSQCHLKFDNCQGVLVHDLTISSPENSLNTDGIHLQNSKDVSIHHTNLACGNSSL</sequence>
<dbReference type="EnsemblPlants" id="AET3Gv20562400.6">
    <property type="protein sequence ID" value="AET3Gv20562400.6"/>
    <property type="gene ID" value="AET3Gv20562400"/>
</dbReference>
<dbReference type="InterPro" id="IPR000743">
    <property type="entry name" value="Glyco_hydro_28"/>
</dbReference>
<reference evidence="11" key="4">
    <citation type="submission" date="2019-03" db="UniProtKB">
        <authorList>
            <consortium name="EnsemblPlants"/>
        </authorList>
    </citation>
    <scope>IDENTIFICATION</scope>
</reference>
<feature type="chain" id="PRO_5019330155" description="Polygalacturonase" evidence="10">
    <location>
        <begin position="29"/>
        <end position="347"/>
    </location>
</feature>
<evidence type="ECO:0000256" key="10">
    <source>
        <dbReference type="SAM" id="SignalP"/>
    </source>
</evidence>
<dbReference type="SUPFAM" id="SSF51126">
    <property type="entry name" value="Pectin lyase-like"/>
    <property type="match status" value="1"/>
</dbReference>
<reference evidence="12" key="2">
    <citation type="journal article" date="2017" name="Nat. Plants">
        <title>The Aegilops tauschii genome reveals multiple impacts of transposons.</title>
        <authorList>
            <person name="Zhao G."/>
            <person name="Zou C."/>
            <person name="Li K."/>
            <person name="Wang K."/>
            <person name="Li T."/>
            <person name="Gao L."/>
            <person name="Zhang X."/>
            <person name="Wang H."/>
            <person name="Yang Z."/>
            <person name="Liu X."/>
            <person name="Jiang W."/>
            <person name="Mao L."/>
            <person name="Kong X."/>
            <person name="Jiao Y."/>
            <person name="Jia J."/>
        </authorList>
    </citation>
    <scope>NUCLEOTIDE SEQUENCE [LARGE SCALE GENOMIC DNA]</scope>
    <source>
        <strain evidence="12">cv. AL8/78</strain>
    </source>
</reference>
<feature type="region of interest" description="Disordered" evidence="9">
    <location>
        <begin position="30"/>
        <end position="135"/>
    </location>
</feature>
<dbReference type="Pfam" id="PF00295">
    <property type="entry name" value="Glyco_hydro_28"/>
    <property type="match status" value="1"/>
</dbReference>
<dbReference type="Proteomes" id="UP000015105">
    <property type="component" value="Chromosome 3D"/>
</dbReference>
<evidence type="ECO:0008006" key="13">
    <source>
        <dbReference type="Google" id="ProtNLM"/>
    </source>
</evidence>
<dbReference type="GO" id="GO:0071555">
    <property type="term" value="P:cell wall organization"/>
    <property type="evidence" value="ECO:0007669"/>
    <property type="project" value="UniProtKB-KW"/>
</dbReference>
<evidence type="ECO:0000256" key="8">
    <source>
        <dbReference type="RuleBase" id="RU361169"/>
    </source>
</evidence>
<evidence type="ECO:0000256" key="9">
    <source>
        <dbReference type="SAM" id="MobiDB-lite"/>
    </source>
</evidence>
<name>A0A453F3S4_AEGTS</name>
<dbReference type="InterPro" id="IPR011050">
    <property type="entry name" value="Pectin_lyase_fold/virulence"/>
</dbReference>
<protein>
    <recommendedName>
        <fullName evidence="13">Polygalacturonase</fullName>
    </recommendedName>
</protein>
<feature type="compositionally biased region" description="Pro residues" evidence="9">
    <location>
        <begin position="83"/>
        <end position="99"/>
    </location>
</feature>
<evidence type="ECO:0000256" key="5">
    <source>
        <dbReference type="ARBA" id="ARBA00022801"/>
    </source>
</evidence>
<proteinExistence type="inferred from homology"/>
<feature type="compositionally biased region" description="Basic residues" evidence="9">
    <location>
        <begin position="45"/>
        <end position="63"/>
    </location>
</feature>
<reference evidence="11" key="3">
    <citation type="journal article" date="2017" name="Nature">
        <title>Genome sequence of the progenitor of the wheat D genome Aegilops tauschii.</title>
        <authorList>
            <person name="Luo M.C."/>
            <person name="Gu Y.Q."/>
            <person name="Puiu D."/>
            <person name="Wang H."/>
            <person name="Twardziok S.O."/>
            <person name="Deal K.R."/>
            <person name="Huo N."/>
            <person name="Zhu T."/>
            <person name="Wang L."/>
            <person name="Wang Y."/>
            <person name="McGuire P.E."/>
            <person name="Liu S."/>
            <person name="Long H."/>
            <person name="Ramasamy R.K."/>
            <person name="Rodriguez J.C."/>
            <person name="Van S.L."/>
            <person name="Yuan L."/>
            <person name="Wang Z."/>
            <person name="Xia Z."/>
            <person name="Xiao L."/>
            <person name="Anderson O.D."/>
            <person name="Ouyang S."/>
            <person name="Liang Y."/>
            <person name="Zimin A.V."/>
            <person name="Pertea G."/>
            <person name="Qi P."/>
            <person name="Bennetzen J.L."/>
            <person name="Dai X."/>
            <person name="Dawson M.W."/>
            <person name="Muller H.G."/>
            <person name="Kugler K."/>
            <person name="Rivarola-Duarte L."/>
            <person name="Spannagl M."/>
            <person name="Mayer K.F.X."/>
            <person name="Lu F.H."/>
            <person name="Bevan M.W."/>
            <person name="Leroy P."/>
            <person name="Li P."/>
            <person name="You F.M."/>
            <person name="Sun Q."/>
            <person name="Liu Z."/>
            <person name="Lyons E."/>
            <person name="Wicker T."/>
            <person name="Salzberg S.L."/>
            <person name="Devos K.M."/>
            <person name="Dvorak J."/>
        </authorList>
    </citation>
    <scope>NUCLEOTIDE SEQUENCE [LARGE SCALE GENOMIC DNA]</scope>
    <source>
        <strain evidence="11">cv. AL8/78</strain>
    </source>
</reference>
<keyword evidence="12" id="KW-1185">Reference proteome</keyword>
<evidence type="ECO:0000313" key="12">
    <source>
        <dbReference type="Proteomes" id="UP000015105"/>
    </source>
</evidence>
<evidence type="ECO:0000313" key="11">
    <source>
        <dbReference type="EnsemblPlants" id="AET3Gv20562400.6"/>
    </source>
</evidence>
<keyword evidence="10" id="KW-0732">Signal</keyword>
<dbReference type="Gene3D" id="2.160.20.10">
    <property type="entry name" value="Single-stranded right-handed beta-helix, Pectin lyase-like"/>
    <property type="match status" value="1"/>
</dbReference>